<dbReference type="RefSeq" id="WP_212017781.1">
    <property type="nucleotide sequence ID" value="NZ_JAAFYZ010000182.1"/>
</dbReference>
<accession>A0ABS5L1W1</accession>
<evidence type="ECO:0000256" key="5">
    <source>
        <dbReference type="PROSITE-ProRule" id="PRU00560"/>
    </source>
</evidence>
<evidence type="ECO:0000259" key="6">
    <source>
        <dbReference type="PROSITE" id="PS51198"/>
    </source>
</evidence>
<reference evidence="7 8" key="1">
    <citation type="submission" date="2020-02" db="EMBL/GenBank/DDBJ databases">
        <title>Acidophilic actinobacteria isolated from forest soil.</title>
        <authorList>
            <person name="Golinska P."/>
        </authorList>
    </citation>
    <scope>NUCLEOTIDE SEQUENCE [LARGE SCALE GENOMIC DNA]</scope>
    <source>
        <strain evidence="7 8">NL8</strain>
    </source>
</reference>
<gene>
    <name evidence="7" type="ORF">KGQ19_36255</name>
</gene>
<dbReference type="InterPro" id="IPR027417">
    <property type="entry name" value="P-loop_NTPase"/>
</dbReference>
<name>A0ABS5L1W1_9ACTN</name>
<keyword evidence="3 5" id="KW-0347">Helicase</keyword>
<evidence type="ECO:0000256" key="3">
    <source>
        <dbReference type="ARBA" id="ARBA00022806"/>
    </source>
</evidence>
<dbReference type="PANTHER" id="PTHR11070:SF45">
    <property type="entry name" value="DNA 3'-5' HELICASE"/>
    <property type="match status" value="1"/>
</dbReference>
<evidence type="ECO:0000313" key="7">
    <source>
        <dbReference type="EMBL" id="MBS2552322.1"/>
    </source>
</evidence>
<feature type="domain" description="UvrD-like helicase ATP-binding" evidence="6">
    <location>
        <begin position="193"/>
        <end position="613"/>
    </location>
</feature>
<keyword evidence="8" id="KW-1185">Reference proteome</keyword>
<keyword evidence="2 5" id="KW-0378">Hydrolase</keyword>
<evidence type="ECO:0000256" key="1">
    <source>
        <dbReference type="ARBA" id="ARBA00022741"/>
    </source>
</evidence>
<dbReference type="EMBL" id="JAAFYZ010000182">
    <property type="protein sequence ID" value="MBS2552322.1"/>
    <property type="molecule type" value="Genomic_DNA"/>
</dbReference>
<keyword evidence="4 5" id="KW-0067">ATP-binding</keyword>
<sequence>MSPQQDGSAHVKEREIAVEQQAVDAAYARLAQMREQAAHRVRESYKVAQGGTYSALVDRDVQVMEAAIWERSLDNAYNELVFGRLDLKPDTSGGELETYRIGRLGVRTEELEPLVVDWRAPAAAAFYQAAPEDPRGVVRRRVLHCRGDRVLDIEDDLLDPDAAPEGLPVVGDGAFIAALARTRTGHMRDIVATIQREQDVVIRSPADVSVVVTGGPGTGKTAVALHRVAWLMFQHRRRFGSRGVLVVGPNRRFTEYIERVLPSLGEGGAALRSLGDVVNGAQATRHEDAARGKLKGSPRMVRILRKAANDAPWGAPKDVRLVYQGTFFTLDAPQLAGLRERMLRGGSRRPNAVRADVIRALQDASWTAYQDAKRAAGDASPYDEYPDQVEDDRRTFLSELRSQRQFGDFVTAWWPQRTPLEVLRSLGDPAYLAEVSRGVLSAADTTLLAESWRTVGEGGAGLSYSDVALLDELDSLLGEGPRTARAAAAANPYVVDGVNLLTGEEADDGSESEAGGFRELSTFGERAAQRGGYEEEPDPEEFGHIVVDEAQDLSPMQWRMLARRGRHATWTVVSDAAQSSWEDLDEARRSMDLALGTSRERRQYELTTNYRNPVEIADYAATLLRRFLPDAPLPRAVRSTGRPPEFVVADEADLAAAAGAAARRLAAEVEGTVGVIVPMTRLGRFAVTDVPDRVQVLGSLESKGLEFDAVVLVDPDLIAAESPMGPRTHYVTATRATQLLVTVSLQGGTAAGGSHVIEVGGTGD</sequence>
<dbReference type="InterPro" id="IPR000212">
    <property type="entry name" value="DNA_helicase_UvrD/REP"/>
</dbReference>
<organism evidence="7 8">
    <name type="scientific">Catenulispora pinistramenti</name>
    <dbReference type="NCBI Taxonomy" id="2705254"/>
    <lineage>
        <taxon>Bacteria</taxon>
        <taxon>Bacillati</taxon>
        <taxon>Actinomycetota</taxon>
        <taxon>Actinomycetes</taxon>
        <taxon>Catenulisporales</taxon>
        <taxon>Catenulisporaceae</taxon>
        <taxon>Catenulispora</taxon>
    </lineage>
</organism>
<dbReference type="PROSITE" id="PS51198">
    <property type="entry name" value="UVRD_HELICASE_ATP_BIND"/>
    <property type="match status" value="1"/>
</dbReference>
<evidence type="ECO:0000256" key="2">
    <source>
        <dbReference type="ARBA" id="ARBA00022801"/>
    </source>
</evidence>
<dbReference type="Proteomes" id="UP000730482">
    <property type="component" value="Unassembled WGS sequence"/>
</dbReference>
<proteinExistence type="predicted"/>
<feature type="binding site" evidence="5">
    <location>
        <begin position="214"/>
        <end position="221"/>
    </location>
    <ligand>
        <name>ATP</name>
        <dbReference type="ChEBI" id="CHEBI:30616"/>
    </ligand>
</feature>
<protein>
    <submittedName>
        <fullName evidence="7">AAA family ATPase</fullName>
    </submittedName>
</protein>
<dbReference type="InterPro" id="IPR014016">
    <property type="entry name" value="UvrD-like_ATP-bd"/>
</dbReference>
<comment type="caution">
    <text evidence="7">The sequence shown here is derived from an EMBL/GenBank/DDBJ whole genome shotgun (WGS) entry which is preliminary data.</text>
</comment>
<dbReference type="PANTHER" id="PTHR11070">
    <property type="entry name" value="UVRD / RECB / PCRA DNA HELICASE FAMILY MEMBER"/>
    <property type="match status" value="1"/>
</dbReference>
<evidence type="ECO:0000313" key="8">
    <source>
        <dbReference type="Proteomes" id="UP000730482"/>
    </source>
</evidence>
<keyword evidence="1 5" id="KW-0547">Nucleotide-binding</keyword>
<evidence type="ECO:0000256" key="4">
    <source>
        <dbReference type="ARBA" id="ARBA00022840"/>
    </source>
</evidence>
<dbReference type="Gene3D" id="3.40.50.300">
    <property type="entry name" value="P-loop containing nucleotide triphosphate hydrolases"/>
    <property type="match status" value="3"/>
</dbReference>
<dbReference type="SUPFAM" id="SSF52540">
    <property type="entry name" value="P-loop containing nucleoside triphosphate hydrolases"/>
    <property type="match status" value="1"/>
</dbReference>